<dbReference type="NCBIfam" id="NF005559">
    <property type="entry name" value="PRK07231.1"/>
    <property type="match status" value="1"/>
</dbReference>
<dbReference type="PRINTS" id="PR00080">
    <property type="entry name" value="SDRFAMILY"/>
</dbReference>
<proteinExistence type="predicted"/>
<evidence type="ECO:0000256" key="20">
    <source>
        <dbReference type="ARBA" id="ARBA00049559"/>
    </source>
</evidence>
<dbReference type="InterPro" id="IPR020904">
    <property type="entry name" value="Sc_DH/Rdtase_CS"/>
</dbReference>
<keyword evidence="7 21" id="KW-0560">Oxidoreductase</keyword>
<keyword evidence="6" id="KW-0521">NADP</keyword>
<comment type="function">
    <text evidence="11">Participates in chain elongation of fatty acids. Catalyzes the reduction of trans-2-enoyl-CoAs of varying chain lengths from 6:1 to 16:1, having maximum activity with 10:1 CoA. Has no 2,4-dienoyl-CoA reductase activity.</text>
</comment>
<name>A0ABD6A4Y5_9EURY</name>
<dbReference type="GO" id="GO:0019166">
    <property type="term" value="F:trans-2-enoyl-CoA reductase (NADPH) activity"/>
    <property type="evidence" value="ECO:0007669"/>
    <property type="project" value="UniProtKB-EC"/>
</dbReference>
<evidence type="ECO:0000256" key="5">
    <source>
        <dbReference type="ARBA" id="ARBA00022832"/>
    </source>
</evidence>
<evidence type="ECO:0000256" key="7">
    <source>
        <dbReference type="ARBA" id="ARBA00023002"/>
    </source>
</evidence>
<evidence type="ECO:0000256" key="9">
    <source>
        <dbReference type="ARBA" id="ARBA00023140"/>
    </source>
</evidence>
<keyword evidence="8" id="KW-0443">Lipid metabolism</keyword>
<evidence type="ECO:0000256" key="16">
    <source>
        <dbReference type="ARBA" id="ARBA00048686"/>
    </source>
</evidence>
<evidence type="ECO:0000256" key="8">
    <source>
        <dbReference type="ARBA" id="ARBA00023098"/>
    </source>
</evidence>
<dbReference type="EMBL" id="JBHTBF010000001">
    <property type="protein sequence ID" value="MFC7315460.1"/>
    <property type="molecule type" value="Genomic_DNA"/>
</dbReference>
<comment type="pathway">
    <text evidence="2">Lipid metabolism.</text>
</comment>
<evidence type="ECO:0000256" key="18">
    <source>
        <dbReference type="ARBA" id="ARBA00049251"/>
    </source>
</evidence>
<keyword evidence="5" id="KW-0276">Fatty acid metabolism</keyword>
<sequence length="268" mass="27823">MHTPDFEVEGQSVVVTGASQGIGRAIAETFAAAGADVTICSRSMERVGPVAEGINRAVDEADGGRALAVECDVRDRDDVEELFATAVAEFGAPDALVSNAGGEFVAPFEEISENGWQAVTDLNLGGTYRCAQVAGEYMREAGGGTIVNFASVNGQHPAPGESHYGAAKAAVIRLTETLAVEWATHGIRVNCVAPGLIQTPGVAETLGIDEADMPPRDEADRRIGHPEEIADLVCFLCSPAASFLNGETVTAKGVPRAGNAMNVDLGLQ</sequence>
<comment type="catalytic activity">
    <reaction evidence="17">
        <text>(2E)-hexenoyl-CoA + NADPH + H(+) = hexanoyl-CoA + NADP(+)</text>
        <dbReference type="Rhea" id="RHEA:44956"/>
        <dbReference type="ChEBI" id="CHEBI:15378"/>
        <dbReference type="ChEBI" id="CHEBI:57783"/>
        <dbReference type="ChEBI" id="CHEBI:58349"/>
        <dbReference type="ChEBI" id="CHEBI:62077"/>
        <dbReference type="ChEBI" id="CHEBI:62620"/>
    </reaction>
    <physiologicalReaction direction="left-to-right" evidence="17">
        <dbReference type="Rhea" id="RHEA:44957"/>
    </physiologicalReaction>
</comment>
<keyword evidence="22" id="KW-1185">Reference proteome</keyword>
<dbReference type="SUPFAM" id="SSF51735">
    <property type="entry name" value="NAD(P)-binding Rossmann-fold domains"/>
    <property type="match status" value="1"/>
</dbReference>
<evidence type="ECO:0000256" key="2">
    <source>
        <dbReference type="ARBA" id="ARBA00005189"/>
    </source>
</evidence>
<dbReference type="GO" id="GO:0006633">
    <property type="term" value="P:fatty acid biosynthetic process"/>
    <property type="evidence" value="ECO:0007669"/>
    <property type="project" value="UniProtKB-KW"/>
</dbReference>
<comment type="catalytic activity">
    <reaction evidence="16">
        <text>(2E)-tetradecenoyl-CoA + NADPH + H(+) = tetradecanoyl-CoA + NADP(+)</text>
        <dbReference type="Rhea" id="RHEA:44968"/>
        <dbReference type="ChEBI" id="CHEBI:15378"/>
        <dbReference type="ChEBI" id="CHEBI:57385"/>
        <dbReference type="ChEBI" id="CHEBI:57783"/>
        <dbReference type="ChEBI" id="CHEBI:58349"/>
        <dbReference type="ChEBI" id="CHEBI:61405"/>
    </reaction>
    <physiologicalReaction direction="left-to-right" evidence="16">
        <dbReference type="Rhea" id="RHEA:44969"/>
    </physiologicalReaction>
</comment>
<evidence type="ECO:0000256" key="11">
    <source>
        <dbReference type="ARBA" id="ARBA00037124"/>
    </source>
</evidence>
<dbReference type="AlphaFoldDB" id="A0ABD6A4Y5"/>
<dbReference type="Pfam" id="PF13561">
    <property type="entry name" value="adh_short_C2"/>
    <property type="match status" value="1"/>
</dbReference>
<evidence type="ECO:0000256" key="4">
    <source>
        <dbReference type="ARBA" id="ARBA00022553"/>
    </source>
</evidence>
<dbReference type="EC" id="1.3.1.38" evidence="13"/>
<evidence type="ECO:0000313" key="22">
    <source>
        <dbReference type="Proteomes" id="UP001596547"/>
    </source>
</evidence>
<comment type="catalytic activity">
    <reaction evidence="19">
        <text>(2E)-decenoyl-CoA + NADPH + H(+) = decanoyl-CoA + NADP(+)</text>
        <dbReference type="Rhea" id="RHEA:44960"/>
        <dbReference type="ChEBI" id="CHEBI:15378"/>
        <dbReference type="ChEBI" id="CHEBI:57783"/>
        <dbReference type="ChEBI" id="CHEBI:58349"/>
        <dbReference type="ChEBI" id="CHEBI:61406"/>
        <dbReference type="ChEBI" id="CHEBI:61430"/>
    </reaction>
    <physiologicalReaction direction="left-to-right" evidence="19">
        <dbReference type="Rhea" id="RHEA:44961"/>
    </physiologicalReaction>
</comment>
<protein>
    <recommendedName>
        <fullName evidence="14">Peroxisomal trans-2-enoyl-CoA reductase</fullName>
        <ecNumber evidence="13">1.3.1.38</ecNumber>
    </recommendedName>
</protein>
<organism evidence="21 22">
    <name type="scientific">Halomarina halobia</name>
    <dbReference type="NCBI Taxonomy" id="3033386"/>
    <lineage>
        <taxon>Archaea</taxon>
        <taxon>Methanobacteriati</taxon>
        <taxon>Methanobacteriota</taxon>
        <taxon>Stenosarchaea group</taxon>
        <taxon>Halobacteria</taxon>
        <taxon>Halobacteriales</taxon>
        <taxon>Natronomonadaceae</taxon>
        <taxon>Halomarina</taxon>
    </lineage>
</organism>
<dbReference type="PROSITE" id="PS00061">
    <property type="entry name" value="ADH_SHORT"/>
    <property type="match status" value="1"/>
</dbReference>
<dbReference type="Gene3D" id="3.40.50.720">
    <property type="entry name" value="NAD(P)-binding Rossmann-like Domain"/>
    <property type="match status" value="1"/>
</dbReference>
<comment type="subunit">
    <text evidence="12">Interacts with PEX5, probably required to target it into peroxisomes.</text>
</comment>
<dbReference type="PRINTS" id="PR00081">
    <property type="entry name" value="GDHRDH"/>
</dbReference>
<evidence type="ECO:0000256" key="10">
    <source>
        <dbReference type="ARBA" id="ARBA00023160"/>
    </source>
</evidence>
<comment type="caution">
    <text evidence="21">The sequence shown here is derived from an EMBL/GenBank/DDBJ whole genome shotgun (WGS) entry which is preliminary data.</text>
</comment>
<evidence type="ECO:0000256" key="6">
    <source>
        <dbReference type="ARBA" id="ARBA00022857"/>
    </source>
</evidence>
<dbReference type="InterPro" id="IPR052388">
    <property type="entry name" value="Peroxisomal_t2-enoyl-CoA_red"/>
</dbReference>
<evidence type="ECO:0000256" key="3">
    <source>
        <dbReference type="ARBA" id="ARBA00022516"/>
    </source>
</evidence>
<evidence type="ECO:0000256" key="17">
    <source>
        <dbReference type="ARBA" id="ARBA00049108"/>
    </source>
</evidence>
<reference evidence="21 22" key="1">
    <citation type="journal article" date="2019" name="Int. J. Syst. Evol. Microbiol.">
        <title>The Global Catalogue of Microorganisms (GCM) 10K type strain sequencing project: providing services to taxonomists for standard genome sequencing and annotation.</title>
        <authorList>
            <consortium name="The Broad Institute Genomics Platform"/>
            <consortium name="The Broad Institute Genome Sequencing Center for Infectious Disease"/>
            <person name="Wu L."/>
            <person name="Ma J."/>
        </authorList>
    </citation>
    <scope>NUCLEOTIDE SEQUENCE [LARGE SCALE GENOMIC DNA]</scope>
    <source>
        <strain evidence="21 22">PSR21</strain>
    </source>
</reference>
<evidence type="ECO:0000313" key="21">
    <source>
        <dbReference type="EMBL" id="MFC7315460.1"/>
    </source>
</evidence>
<dbReference type="RefSeq" id="WP_276304859.1">
    <property type="nucleotide sequence ID" value="NZ_CP119992.1"/>
</dbReference>
<dbReference type="InterPro" id="IPR036291">
    <property type="entry name" value="NAD(P)-bd_dom_sf"/>
</dbReference>
<evidence type="ECO:0000256" key="12">
    <source>
        <dbReference type="ARBA" id="ARBA00038622"/>
    </source>
</evidence>
<comment type="subcellular location">
    <subcellularLocation>
        <location evidence="1">Peroxisome</location>
    </subcellularLocation>
</comment>
<keyword evidence="9" id="KW-0576">Peroxisome</keyword>
<keyword evidence="4" id="KW-0597">Phosphoprotein</keyword>
<dbReference type="PANTHER" id="PTHR24317:SF7">
    <property type="entry name" value="PEROXISOMAL TRANS-2-ENOYL-COA REDUCTASE"/>
    <property type="match status" value="1"/>
</dbReference>
<dbReference type="InterPro" id="IPR002347">
    <property type="entry name" value="SDR_fam"/>
</dbReference>
<comment type="catalytic activity">
    <reaction evidence="20">
        <text>(2E)-octenoyl-CoA + NADPH + H(+) = octanoyl-CoA + NADP(+)</text>
        <dbReference type="Rhea" id="RHEA:44952"/>
        <dbReference type="ChEBI" id="CHEBI:15378"/>
        <dbReference type="ChEBI" id="CHEBI:57386"/>
        <dbReference type="ChEBI" id="CHEBI:57783"/>
        <dbReference type="ChEBI" id="CHEBI:58349"/>
        <dbReference type="ChEBI" id="CHEBI:62242"/>
    </reaction>
    <physiologicalReaction direction="left-to-right" evidence="20">
        <dbReference type="Rhea" id="RHEA:44953"/>
    </physiologicalReaction>
</comment>
<evidence type="ECO:0000256" key="1">
    <source>
        <dbReference type="ARBA" id="ARBA00004275"/>
    </source>
</evidence>
<comment type="catalytic activity">
    <reaction evidence="18">
        <text>a (2E)-enoyl-CoA + NADPH + H(+) = a 2,3-saturated acyl-CoA + NADP(+)</text>
        <dbReference type="Rhea" id="RHEA:33763"/>
        <dbReference type="ChEBI" id="CHEBI:15378"/>
        <dbReference type="ChEBI" id="CHEBI:57783"/>
        <dbReference type="ChEBI" id="CHEBI:58349"/>
        <dbReference type="ChEBI" id="CHEBI:58856"/>
        <dbReference type="ChEBI" id="CHEBI:65111"/>
        <dbReference type="EC" id="1.3.1.38"/>
    </reaction>
    <physiologicalReaction direction="left-to-right" evidence="18">
        <dbReference type="Rhea" id="RHEA:33764"/>
    </physiologicalReaction>
</comment>
<comment type="catalytic activity">
    <reaction evidence="15">
        <text>(2E)-dodecenoyl-CoA + NADPH + H(+) = dodecanoyl-CoA + NADP(+)</text>
        <dbReference type="Rhea" id="RHEA:44964"/>
        <dbReference type="ChEBI" id="CHEBI:15378"/>
        <dbReference type="ChEBI" id="CHEBI:57330"/>
        <dbReference type="ChEBI" id="CHEBI:57375"/>
        <dbReference type="ChEBI" id="CHEBI:57783"/>
        <dbReference type="ChEBI" id="CHEBI:58349"/>
    </reaction>
    <physiologicalReaction direction="left-to-right" evidence="15">
        <dbReference type="Rhea" id="RHEA:44965"/>
    </physiologicalReaction>
</comment>
<dbReference type="FunFam" id="3.40.50.720:FF:000084">
    <property type="entry name" value="Short-chain dehydrogenase reductase"/>
    <property type="match status" value="1"/>
</dbReference>
<evidence type="ECO:0000256" key="14">
    <source>
        <dbReference type="ARBA" id="ARBA00041063"/>
    </source>
</evidence>
<accession>A0ABD6A4Y5</accession>
<evidence type="ECO:0000256" key="19">
    <source>
        <dbReference type="ARBA" id="ARBA00049386"/>
    </source>
</evidence>
<evidence type="ECO:0000256" key="13">
    <source>
        <dbReference type="ARBA" id="ARBA00038849"/>
    </source>
</evidence>
<evidence type="ECO:0000256" key="15">
    <source>
        <dbReference type="ARBA" id="ARBA00047570"/>
    </source>
</evidence>
<dbReference type="Proteomes" id="UP001596547">
    <property type="component" value="Unassembled WGS sequence"/>
</dbReference>
<dbReference type="GeneID" id="79314425"/>
<gene>
    <name evidence="21" type="ORF">ACFQPE_01440</name>
</gene>
<keyword evidence="10" id="KW-0275">Fatty acid biosynthesis</keyword>
<keyword evidence="3" id="KW-0444">Lipid biosynthesis</keyword>
<dbReference type="PANTHER" id="PTHR24317">
    <property type="entry name" value="PEROXISOMAL TRANS-2-ENOYL-COA REDUCTASE"/>
    <property type="match status" value="1"/>
</dbReference>